<feature type="transmembrane region" description="Helical" evidence="2">
    <location>
        <begin position="95"/>
        <end position="120"/>
    </location>
</feature>
<feature type="transmembrane region" description="Helical" evidence="2">
    <location>
        <begin position="55"/>
        <end position="83"/>
    </location>
</feature>
<organism evidence="4 5">
    <name type="scientific">Actinomyces howellii</name>
    <dbReference type="NCBI Taxonomy" id="52771"/>
    <lineage>
        <taxon>Bacteria</taxon>
        <taxon>Bacillati</taxon>
        <taxon>Actinomycetota</taxon>
        <taxon>Actinomycetes</taxon>
        <taxon>Actinomycetales</taxon>
        <taxon>Actinomycetaceae</taxon>
        <taxon>Actinomyces</taxon>
    </lineage>
</organism>
<keyword evidence="2" id="KW-1133">Transmembrane helix</keyword>
<dbReference type="AlphaFoldDB" id="A0A448HE83"/>
<dbReference type="EMBL" id="LR134350">
    <property type="protein sequence ID" value="VEG26302.1"/>
    <property type="molecule type" value="Genomic_DNA"/>
</dbReference>
<proteinExistence type="predicted"/>
<name>A0A448HE83_9ACTO</name>
<dbReference type="Pfam" id="PF13828">
    <property type="entry name" value="DUF4190"/>
    <property type="match status" value="1"/>
</dbReference>
<sequence length="126" mass="12584">MTSYDPNHDPNQYPGSYSGADQGYQAGPPPYQGPTGSAGYGAFNVATEKNSLGNWALGLGIAAALCCGAFTGIPAIILGFLGLQAAKAGRATNNAMSIVGIVLGALGILFTIIGLVTGVFDSLTGS</sequence>
<keyword evidence="5" id="KW-1185">Reference proteome</keyword>
<dbReference type="RefSeq" id="WP_126381679.1">
    <property type="nucleotide sequence ID" value="NZ_LR134350.1"/>
</dbReference>
<feature type="region of interest" description="Disordered" evidence="1">
    <location>
        <begin position="1"/>
        <end position="35"/>
    </location>
</feature>
<evidence type="ECO:0000313" key="5">
    <source>
        <dbReference type="Proteomes" id="UP000266895"/>
    </source>
</evidence>
<keyword evidence="2" id="KW-0812">Transmembrane</keyword>
<feature type="domain" description="DUF4190" evidence="3">
    <location>
        <begin position="55"/>
        <end position="113"/>
    </location>
</feature>
<evidence type="ECO:0000256" key="2">
    <source>
        <dbReference type="SAM" id="Phobius"/>
    </source>
</evidence>
<reference evidence="4 5" key="1">
    <citation type="submission" date="2018-12" db="EMBL/GenBank/DDBJ databases">
        <authorList>
            <consortium name="Pathogen Informatics"/>
        </authorList>
    </citation>
    <scope>NUCLEOTIDE SEQUENCE [LARGE SCALE GENOMIC DNA]</scope>
    <source>
        <strain evidence="4 5">NCTC11636</strain>
    </source>
</reference>
<evidence type="ECO:0000256" key="1">
    <source>
        <dbReference type="SAM" id="MobiDB-lite"/>
    </source>
</evidence>
<feature type="compositionally biased region" description="Polar residues" evidence="1">
    <location>
        <begin position="1"/>
        <end position="15"/>
    </location>
</feature>
<gene>
    <name evidence="4" type="ORF">NCTC11636_00457</name>
</gene>
<dbReference type="KEGG" id="ahw:NCTC11636_00457"/>
<evidence type="ECO:0000259" key="3">
    <source>
        <dbReference type="Pfam" id="PF13828"/>
    </source>
</evidence>
<accession>A0A448HE83</accession>
<dbReference type="Proteomes" id="UP000266895">
    <property type="component" value="Chromosome"/>
</dbReference>
<protein>
    <recommendedName>
        <fullName evidence="3">DUF4190 domain-containing protein</fullName>
    </recommendedName>
</protein>
<evidence type="ECO:0000313" key="4">
    <source>
        <dbReference type="EMBL" id="VEG26302.1"/>
    </source>
</evidence>
<keyword evidence="2" id="KW-0472">Membrane</keyword>
<dbReference type="InterPro" id="IPR025241">
    <property type="entry name" value="DUF4190"/>
</dbReference>
<dbReference type="OrthoDB" id="4829526at2"/>